<keyword evidence="3" id="KW-1185">Reference proteome</keyword>
<gene>
    <name evidence="2" type="ORF">MUB46_13510</name>
</gene>
<dbReference type="Pfam" id="PF08379">
    <property type="entry name" value="Bact_transglu_N"/>
    <property type="match status" value="1"/>
</dbReference>
<dbReference type="AlphaFoldDB" id="A0AAW5QZ80"/>
<accession>A0AAW5QZ80</accession>
<dbReference type="SUPFAM" id="SSF54001">
    <property type="entry name" value="Cysteine proteinases"/>
    <property type="match status" value="1"/>
</dbReference>
<proteinExistence type="predicted"/>
<dbReference type="SMART" id="SM00460">
    <property type="entry name" value="TGc"/>
    <property type="match status" value="1"/>
</dbReference>
<dbReference type="InterPro" id="IPR013589">
    <property type="entry name" value="Bac_transglu_N"/>
</dbReference>
<sequence>MRIQVRHDTVYAYATPPKYVIQKLRLSPRSHEGQHVRRWRIEVDKDCRLIETADAFGNVVHSFTLHDHFEALTISVEGEVETEETAGVVRGAVERLPLALYLRETDLTEPNEAIADYARKFRRDDSERLAGLHDMLADLHAHIRYDTGRTDSGTTASDAFELGHGVCQDFAHIFIAAARSLAIPARYVGGYLVQSNGTVSSDAGHAWAEAHVPDLGWVGFDPSNGVCVTEGYVRVAIGLDYLGAAPVRGAQAGGQTESLAVNVHTADMAVQQ</sequence>
<reference evidence="2 3" key="1">
    <citation type="submission" date="2022-04" db="EMBL/GenBank/DDBJ databases">
        <authorList>
            <person name="Ye Y.-Q."/>
            <person name="Du Z.-J."/>
        </authorList>
    </citation>
    <scope>NUCLEOTIDE SEQUENCE [LARGE SCALE GENOMIC DNA]</scope>
    <source>
        <strain evidence="2 3">A6E488</strain>
    </source>
</reference>
<comment type="caution">
    <text evidence="2">The sequence shown here is derived from an EMBL/GenBank/DDBJ whole genome shotgun (WGS) entry which is preliminary data.</text>
</comment>
<dbReference type="InterPro" id="IPR002931">
    <property type="entry name" value="Transglutaminase-like"/>
</dbReference>
<name>A0AAW5QZ80_9HYPH</name>
<organism evidence="2 3">
    <name type="scientific">Microbaculum marinisediminis</name>
    <dbReference type="NCBI Taxonomy" id="2931392"/>
    <lineage>
        <taxon>Bacteria</taxon>
        <taxon>Pseudomonadati</taxon>
        <taxon>Pseudomonadota</taxon>
        <taxon>Alphaproteobacteria</taxon>
        <taxon>Hyphomicrobiales</taxon>
        <taxon>Tepidamorphaceae</taxon>
        <taxon>Microbaculum</taxon>
    </lineage>
</organism>
<protein>
    <submittedName>
        <fullName evidence="2">Transglutaminase family protein</fullName>
    </submittedName>
</protein>
<evidence type="ECO:0000259" key="1">
    <source>
        <dbReference type="SMART" id="SM00460"/>
    </source>
</evidence>
<evidence type="ECO:0000313" key="2">
    <source>
        <dbReference type="EMBL" id="MCT8972879.1"/>
    </source>
</evidence>
<dbReference type="EMBL" id="JALIDZ010000005">
    <property type="protein sequence ID" value="MCT8972879.1"/>
    <property type="molecule type" value="Genomic_DNA"/>
</dbReference>
<dbReference type="InterPro" id="IPR038765">
    <property type="entry name" value="Papain-like_cys_pep_sf"/>
</dbReference>
<feature type="domain" description="Transglutaminase-like" evidence="1">
    <location>
        <begin position="159"/>
        <end position="224"/>
    </location>
</feature>
<dbReference type="Proteomes" id="UP001320898">
    <property type="component" value="Unassembled WGS sequence"/>
</dbReference>
<dbReference type="Pfam" id="PF01841">
    <property type="entry name" value="Transglut_core"/>
    <property type="match status" value="1"/>
</dbReference>
<evidence type="ECO:0000313" key="3">
    <source>
        <dbReference type="Proteomes" id="UP001320898"/>
    </source>
</evidence>
<dbReference type="Gene3D" id="3.10.620.30">
    <property type="match status" value="1"/>
</dbReference>
<dbReference type="RefSeq" id="WP_261616450.1">
    <property type="nucleotide sequence ID" value="NZ_JALIDZ010000005.1"/>
</dbReference>
<dbReference type="PANTHER" id="PTHR33490">
    <property type="entry name" value="BLR5614 PROTEIN-RELATED"/>
    <property type="match status" value="1"/>
</dbReference>
<dbReference type="PANTHER" id="PTHR33490:SF6">
    <property type="entry name" value="SLL1049 PROTEIN"/>
    <property type="match status" value="1"/>
</dbReference>